<gene>
    <name evidence="3" type="ORF">EVEC_LOCUS4407</name>
</gene>
<evidence type="ECO:0000313" key="5">
    <source>
        <dbReference type="WBParaSite" id="EVEC_0000469901-mRNA-1"/>
    </source>
</evidence>
<evidence type="ECO:0000313" key="4">
    <source>
        <dbReference type="Proteomes" id="UP000274131"/>
    </source>
</evidence>
<keyword evidence="4" id="KW-1185">Reference proteome</keyword>
<dbReference type="InterPro" id="IPR007062">
    <property type="entry name" value="PPI-2"/>
</dbReference>
<feature type="compositionally biased region" description="Basic and acidic residues" evidence="2">
    <location>
        <begin position="1"/>
        <end position="18"/>
    </location>
</feature>
<reference evidence="5" key="1">
    <citation type="submission" date="2017-02" db="UniProtKB">
        <authorList>
            <consortium name="WormBaseParasite"/>
        </authorList>
    </citation>
    <scope>IDENTIFICATION</scope>
</reference>
<dbReference type="WBParaSite" id="EVEC_0000469901-mRNA-1">
    <property type="protein sequence ID" value="EVEC_0000469901-mRNA-1"/>
    <property type="gene ID" value="EVEC_0000469901"/>
</dbReference>
<comment type="similarity">
    <text evidence="1">Belongs to the protein phosphatase inhibitor 2 family.</text>
</comment>
<dbReference type="OrthoDB" id="551302at2759"/>
<dbReference type="GO" id="GO:0004864">
    <property type="term" value="F:protein phosphatase inhibitor activity"/>
    <property type="evidence" value="ECO:0007669"/>
    <property type="project" value="InterPro"/>
</dbReference>
<dbReference type="Gene3D" id="6.10.250.1050">
    <property type="match status" value="2"/>
</dbReference>
<feature type="region of interest" description="Disordered" evidence="2">
    <location>
        <begin position="1"/>
        <end position="34"/>
    </location>
</feature>
<protein>
    <submittedName>
        <fullName evidence="5">Protein phosphatase inhibitor 2</fullName>
    </submittedName>
</protein>
<dbReference type="Proteomes" id="UP000274131">
    <property type="component" value="Unassembled WGS sequence"/>
</dbReference>
<dbReference type="PANTHER" id="PTHR12398">
    <property type="entry name" value="PROTEIN PHOSPHATASE INHIBITOR"/>
    <property type="match status" value="1"/>
</dbReference>
<dbReference type="AlphaFoldDB" id="A0A0N4V3Q5"/>
<proteinExistence type="inferred from homology"/>
<dbReference type="EMBL" id="UXUI01007848">
    <property type="protein sequence ID" value="VDD89656.1"/>
    <property type="molecule type" value="Genomic_DNA"/>
</dbReference>
<sequence>MEANDPSKIHRDPNECLKLKPKKSILKQPSVDESKRLMEERARFDEMNIIATYHPPNKDYGHMKIDEPKTPYTGYSDSEEESDGRNSRRRVSLVGAVDPVQLSESLETSIKKGFSPRAQSSDLDDEEVLTPEQIAHKREFEKKRKLHYNEGEALRRAKELLAKEEEME</sequence>
<dbReference type="PANTHER" id="PTHR12398:SF20">
    <property type="entry name" value="PROTEIN PHOSPHATASE 1 REGULATORY INHIBITOR SUBUNIT 2"/>
    <property type="match status" value="1"/>
</dbReference>
<reference evidence="3 4" key="2">
    <citation type="submission" date="2018-10" db="EMBL/GenBank/DDBJ databases">
        <authorList>
            <consortium name="Pathogen Informatics"/>
        </authorList>
    </citation>
    <scope>NUCLEOTIDE SEQUENCE [LARGE SCALE GENOMIC DNA]</scope>
</reference>
<dbReference type="Pfam" id="PF04979">
    <property type="entry name" value="IPP-2"/>
    <property type="match status" value="1"/>
</dbReference>
<organism evidence="5">
    <name type="scientific">Enterobius vermicularis</name>
    <name type="common">Human pinworm</name>
    <dbReference type="NCBI Taxonomy" id="51028"/>
    <lineage>
        <taxon>Eukaryota</taxon>
        <taxon>Metazoa</taxon>
        <taxon>Ecdysozoa</taxon>
        <taxon>Nematoda</taxon>
        <taxon>Chromadorea</taxon>
        <taxon>Rhabditida</taxon>
        <taxon>Spirurina</taxon>
        <taxon>Oxyuridomorpha</taxon>
        <taxon>Oxyuroidea</taxon>
        <taxon>Oxyuridae</taxon>
        <taxon>Enterobius</taxon>
    </lineage>
</organism>
<evidence type="ECO:0000313" key="3">
    <source>
        <dbReference type="EMBL" id="VDD89656.1"/>
    </source>
</evidence>
<evidence type="ECO:0000256" key="1">
    <source>
        <dbReference type="ARBA" id="ARBA00005472"/>
    </source>
</evidence>
<evidence type="ECO:0000256" key="2">
    <source>
        <dbReference type="SAM" id="MobiDB-lite"/>
    </source>
</evidence>
<dbReference type="STRING" id="51028.A0A0N4V3Q5"/>
<dbReference type="GO" id="GO:0009966">
    <property type="term" value="P:regulation of signal transduction"/>
    <property type="evidence" value="ECO:0007669"/>
    <property type="project" value="InterPro"/>
</dbReference>
<feature type="compositionally biased region" description="Basic and acidic residues" evidence="2">
    <location>
        <begin position="56"/>
        <end position="69"/>
    </location>
</feature>
<feature type="region of interest" description="Disordered" evidence="2">
    <location>
        <begin position="53"/>
        <end position="90"/>
    </location>
</feature>
<name>A0A0N4V3Q5_ENTVE</name>
<accession>A0A0N4V3Q5</accession>